<feature type="domain" description="DNA-dependent protein kinase catalytic subunit CC3" evidence="2">
    <location>
        <begin position="694"/>
        <end position="1027"/>
    </location>
</feature>
<evidence type="ECO:0000259" key="2">
    <source>
        <dbReference type="SMART" id="SM01344"/>
    </source>
</evidence>
<keyword evidence="4" id="KW-1185">Reference proteome</keyword>
<organism evidence="3 4">
    <name type="scientific">Brenthis ino</name>
    <name type="common">lesser marbled fritillary</name>
    <dbReference type="NCBI Taxonomy" id="405034"/>
    <lineage>
        <taxon>Eukaryota</taxon>
        <taxon>Metazoa</taxon>
        <taxon>Ecdysozoa</taxon>
        <taxon>Arthropoda</taxon>
        <taxon>Hexapoda</taxon>
        <taxon>Insecta</taxon>
        <taxon>Pterygota</taxon>
        <taxon>Neoptera</taxon>
        <taxon>Endopterygota</taxon>
        <taxon>Lepidoptera</taxon>
        <taxon>Glossata</taxon>
        <taxon>Ditrysia</taxon>
        <taxon>Papilionoidea</taxon>
        <taxon>Nymphalidae</taxon>
        <taxon>Heliconiinae</taxon>
        <taxon>Argynnini</taxon>
        <taxon>Brenthis</taxon>
    </lineage>
</organism>
<dbReference type="SMART" id="SM01344">
    <property type="entry name" value="NUC194"/>
    <property type="match status" value="1"/>
</dbReference>
<sequence length="2054" mass="237414">TILSKNNVGATNLSRALHKLEKLIQGKELNENELSQMLRKVQIISKRINKSKKEDRILERDVIMFIAKYGRTMENVTPNYYEFAENLENTLVLEVDDVLKLKLRRVLTAAIEYEDKDALNMLINVINAKLAIKNDSTLQKAVLSMIVALSRCDVTLDVATHCWVHEDVVVELMQCIITEKSTKSRNILLSILEKMLNKDEGDLLEKVLENLLFEEHHNSIDQAILEVLELVIKLLETDNLLSQKFLPRIIIRVLKIKKYNVNVFKMAADMFTDKIELFDGNTVDSIVDNILNELSSMRNNDIIFNIKMAMGRIFVRYDEDYSKDGVIFDFVSAFAENLLNYTSQGTYSLLLQVIKNLTPQQMSSNKLSVCLSVLKSYDETIYTNLMLEVTNNFIKKYPMEEITESIQKYLFKSNHEILVSDLVKFDFDESILMELTRMKGWVRWILGLHETGFIERNMKNKMEYLMDLVDLSLRLFTQDDLKDLISKNETNECINFFRTFMRVSYKYFIRKPYIFLISGLEHSSVLLIDIVRAALRDNKTEEALELAEMLWPTFCNVSTWEQKLHLLTSLPVLPANMEEWVWEKINENNLNITNKIEIVMATSNKIGSIYTKLCPHLPSRLSELSGTSATCFRVLLDILSRKNFELVDLVAGIASNDDTKGWWDDAMQMCMSGIAGEGDVEGVNILSRVYSSCLQTRGHSTSRLLLPLLRYSKPADCETFFSKILEDLLSTLKFVPRASTLHYTHEKCIQDYVRALNIIEVIFEKVPKKNIDSTNSVLYSNTAGATTPFYLVKIVCKLCVTLCSHVDGSYRLFHRANYNCLVAAFCLRDPSPEKYRILFDTKFWGKLIDEEELQLPIREQWNYRTTRHAAPHLATDVSLRTASVKTRMFTRTLSENPFQYDLTHEDTEVTQPQEIQLKDSPLNRHQCMAAFKALLNKENAIQDEQCRKNLENTLKSDETPANVKWLLAQAICNSKDELKAHASGFQPALLAVIIKTVKNNKLNDLHVDILDCFILWKEKTNDNNEEVNKTIEYVINTAIDYRARKNIYYSLIDRLVKLLDIWQNSIIPWSNFEKHFTERDPDILKICLNILKTISKSNKYVPELLPALTRAIEENNFFIEICELFGMALSLEKNNRVYLERFKKVLAKLRRENVTEYIKLLYYTQKSYPMVCEKDNVRVITDLVPKLANGREKLKCLQILDSYIRNARGSDDVTVIFDTISLKDHLQTVEGLSLAKNGLQFMAERDREAVVTEVRVLIESYTKQMLANAADFLTEAVKLQLKSDGEPQAKRPARESNSKLLCNTSIRDILKVLSERGEVNGLNELLDENLKIRFHESFYIAIVFSKLKSETNLYEMLKLFFQGIKDVGSDENKGVVKGTSSAAKETTLEPDSSQITKSKTIQSLLKFCQRNLQVAVSITIELLKTYSDSPRFEFVGDDIVNLLRDATPWLIEVLRAADIWESDGLQQVLEELMQKSKGTEAEDLTKLLYEDFKLHRFGLEQLVLGLNTIKDQNMPQVSTQFSIDDLIFAFGKLSNWDDLTIQQKKNIKNELPCLWTTTDNFKKSVLNMDYEAPMWFNAMVSTYKSDSSFTTPQNVYKWPRNYFDVSVMAEISTWNELREAVDTKNIVFNDIQPSDCMAQWAARIMMRSLYLHSLCHRDEWAISLSRSHAVAWCARASETALHAQLLNCCKTVTDLYENELLQWFRFKLLALRAIGLEQNNRDSLEKALHQADEYVPQFLKMSTAEDVTGIRLVTIQLRNDLKALEKKHIEDVLEEIESLNKNKSEMSTNYKKDLETLCILGMTFFDQYESQQQLENKRRDCENEIFVQMAKILSFYVQMDLGDKNNLLADVIINRLDGYGSPIIPYETAKEILYTLQPIINDLNYISIDHLVSHIHLFDNVERRLKGYLLEDKMEKIKKCLSLVGDADYLLLSYCRDLEKESDPDKFNKIFNDMRTAIFENPFAQMAPNYQVLNIHKEKLYGILNEDTQKKKEILTNIILQLNKPKKGDYVYLSRLCPTLTSAKEIEDERDTLSKLFRLKTGIHVVRFEEKVLS</sequence>
<dbReference type="Pfam" id="PF08163">
    <property type="entry name" value="DNAPKcs_CC3"/>
    <property type="match status" value="2"/>
</dbReference>
<name>A0A8J9VNT6_9NEOP</name>
<evidence type="ECO:0000313" key="4">
    <source>
        <dbReference type="Proteomes" id="UP000838878"/>
    </source>
</evidence>
<evidence type="ECO:0000256" key="1">
    <source>
        <dbReference type="SAM" id="Coils"/>
    </source>
</evidence>
<feature type="coiled-coil region" evidence="1">
    <location>
        <begin position="1762"/>
        <end position="1789"/>
    </location>
</feature>
<feature type="non-terminal residue" evidence="3">
    <location>
        <position position="1"/>
    </location>
</feature>
<reference evidence="3" key="1">
    <citation type="submission" date="2021-12" db="EMBL/GenBank/DDBJ databases">
        <authorList>
            <person name="Martin H S."/>
        </authorList>
    </citation>
    <scope>NUCLEOTIDE SEQUENCE</scope>
</reference>
<dbReference type="Proteomes" id="UP000838878">
    <property type="component" value="Chromosome 8"/>
</dbReference>
<dbReference type="OrthoDB" id="431717at2759"/>
<dbReference type="InterPro" id="IPR012582">
    <property type="entry name" value="DNAPKcs_CC3"/>
</dbReference>
<evidence type="ECO:0000313" key="3">
    <source>
        <dbReference type="EMBL" id="CAH0730370.1"/>
    </source>
</evidence>
<accession>A0A8J9VNT6</accession>
<feature type="non-terminal residue" evidence="3">
    <location>
        <position position="2054"/>
    </location>
</feature>
<gene>
    <name evidence="3" type="ORF">BINO364_LOCUS15358</name>
</gene>
<protein>
    <recommendedName>
        <fullName evidence="2">DNA-dependent protein kinase catalytic subunit CC3 domain-containing protein</fullName>
    </recommendedName>
</protein>
<proteinExistence type="predicted"/>
<dbReference type="EMBL" id="OV170228">
    <property type="protein sequence ID" value="CAH0730370.1"/>
    <property type="molecule type" value="Genomic_DNA"/>
</dbReference>
<dbReference type="GO" id="GO:0005634">
    <property type="term" value="C:nucleus"/>
    <property type="evidence" value="ECO:0007669"/>
    <property type="project" value="InterPro"/>
</dbReference>
<dbReference type="GO" id="GO:0006303">
    <property type="term" value="P:double-strand break repair via nonhomologous end joining"/>
    <property type="evidence" value="ECO:0007669"/>
    <property type="project" value="InterPro"/>
</dbReference>
<keyword evidence="1" id="KW-0175">Coiled coil</keyword>